<reference evidence="3" key="1">
    <citation type="submission" date="2020-05" db="EMBL/GenBank/DDBJ databases">
        <title>Phylogenomic resolution of chytrid fungi.</title>
        <authorList>
            <person name="Stajich J.E."/>
            <person name="Amses K."/>
            <person name="Simmons R."/>
            <person name="Seto K."/>
            <person name="Myers J."/>
            <person name="Bonds A."/>
            <person name="Quandt C.A."/>
            <person name="Barry K."/>
            <person name="Liu P."/>
            <person name="Grigoriev I."/>
            <person name="Longcore J.E."/>
            <person name="James T.Y."/>
        </authorList>
    </citation>
    <scope>NUCLEOTIDE SEQUENCE</scope>
    <source>
        <strain evidence="3">JEL0318</strain>
    </source>
</reference>
<feature type="domain" description="Ketopantoate reductase N-terminal" evidence="1">
    <location>
        <begin position="7"/>
        <end position="142"/>
    </location>
</feature>
<keyword evidence="4" id="KW-1185">Reference proteome</keyword>
<dbReference type="GO" id="GO:0005737">
    <property type="term" value="C:cytoplasm"/>
    <property type="evidence" value="ECO:0007669"/>
    <property type="project" value="TreeGrafter"/>
</dbReference>
<dbReference type="InterPro" id="IPR051402">
    <property type="entry name" value="KPR-Related"/>
</dbReference>
<accession>A0AAD5X8R2</accession>
<gene>
    <name evidence="3" type="ORF">HK097_000055</name>
</gene>
<protein>
    <recommendedName>
        <fullName evidence="5">2-dehydropantoate 2-reductase</fullName>
    </recommendedName>
</protein>
<comment type="caution">
    <text evidence="3">The sequence shown here is derived from an EMBL/GenBank/DDBJ whole genome shotgun (WGS) entry which is preliminary data.</text>
</comment>
<evidence type="ECO:0008006" key="5">
    <source>
        <dbReference type="Google" id="ProtNLM"/>
    </source>
</evidence>
<dbReference type="Pfam" id="PF02558">
    <property type="entry name" value="ApbA"/>
    <property type="match status" value="1"/>
</dbReference>
<feature type="domain" description="Ketopantoate reductase C-terminal" evidence="2">
    <location>
        <begin position="180"/>
        <end position="305"/>
    </location>
</feature>
<evidence type="ECO:0000313" key="3">
    <source>
        <dbReference type="EMBL" id="KAJ3057127.1"/>
    </source>
</evidence>
<dbReference type="PANTHER" id="PTHR21708:SF26">
    <property type="entry name" value="2-DEHYDROPANTOATE 2-REDUCTASE"/>
    <property type="match status" value="1"/>
</dbReference>
<dbReference type="Pfam" id="PF08546">
    <property type="entry name" value="ApbA_C"/>
    <property type="match status" value="1"/>
</dbReference>
<dbReference type="PANTHER" id="PTHR21708">
    <property type="entry name" value="PROBABLE 2-DEHYDROPANTOATE 2-REDUCTASE"/>
    <property type="match status" value="1"/>
</dbReference>
<evidence type="ECO:0000313" key="4">
    <source>
        <dbReference type="Proteomes" id="UP001212841"/>
    </source>
</evidence>
<dbReference type="Gene3D" id="3.40.50.720">
    <property type="entry name" value="NAD(P)-binding Rossmann-like Domain"/>
    <property type="match status" value="1"/>
</dbReference>
<dbReference type="SUPFAM" id="SSF48179">
    <property type="entry name" value="6-phosphogluconate dehydrogenase C-terminal domain-like"/>
    <property type="match status" value="1"/>
</dbReference>
<dbReference type="InterPro" id="IPR013328">
    <property type="entry name" value="6PGD_dom2"/>
</dbReference>
<sequence length="315" mass="34601">MHQPDHNIHVSVVCRTNYYEGTTNGFAMDTINWGTYTFRPHRVFASVEDASKAGITWNHVVLTTKVLPEIYDLGELVRPAVTEGVTAVYLFQNGVGIEESVWKASPRGVEIFSCVLYIGVSQKAAGQIHHAGLKIVEIGPYTGPNQPPAPTPPPLTQTATLTSFIDLCTRGGLDAKIHPDIQMARWMKSLWNASFGMVGLLSGCTDSGDILDDPDASKLVRKLMLETKVTAKAVLGRDFPSEWEGVEGLFAKTAGLGHYKASILLDWEEGKPTELEVLLGNIVRMARRVGAEVPLLESVYAMLKLADKKRRKQNK</sequence>
<evidence type="ECO:0000259" key="1">
    <source>
        <dbReference type="Pfam" id="PF02558"/>
    </source>
</evidence>
<name>A0AAD5X8R2_9FUNG</name>
<dbReference type="Gene3D" id="1.10.1040.10">
    <property type="entry name" value="N-(1-d-carboxylethyl)-l-norvaline Dehydrogenase, domain 2"/>
    <property type="match status" value="1"/>
</dbReference>
<evidence type="ECO:0000259" key="2">
    <source>
        <dbReference type="Pfam" id="PF08546"/>
    </source>
</evidence>
<dbReference type="AlphaFoldDB" id="A0AAD5X8R2"/>
<dbReference type="InterPro" id="IPR013332">
    <property type="entry name" value="KPR_N"/>
</dbReference>
<dbReference type="InterPro" id="IPR013752">
    <property type="entry name" value="KPA_reductase"/>
</dbReference>
<dbReference type="EMBL" id="JADGJD010000010">
    <property type="protein sequence ID" value="KAJ3057127.1"/>
    <property type="molecule type" value="Genomic_DNA"/>
</dbReference>
<proteinExistence type="predicted"/>
<dbReference type="Proteomes" id="UP001212841">
    <property type="component" value="Unassembled WGS sequence"/>
</dbReference>
<organism evidence="3 4">
    <name type="scientific">Rhizophlyctis rosea</name>
    <dbReference type="NCBI Taxonomy" id="64517"/>
    <lineage>
        <taxon>Eukaryota</taxon>
        <taxon>Fungi</taxon>
        <taxon>Fungi incertae sedis</taxon>
        <taxon>Chytridiomycota</taxon>
        <taxon>Chytridiomycota incertae sedis</taxon>
        <taxon>Chytridiomycetes</taxon>
        <taxon>Rhizophlyctidales</taxon>
        <taxon>Rhizophlyctidaceae</taxon>
        <taxon>Rhizophlyctis</taxon>
    </lineage>
</organism>
<dbReference type="InterPro" id="IPR008927">
    <property type="entry name" value="6-PGluconate_DH-like_C_sf"/>
</dbReference>
<dbReference type="FunFam" id="1.10.1040.10:FF:000017">
    <property type="entry name" value="2-dehydropantoate 2-reductase"/>
    <property type="match status" value="1"/>
</dbReference>